<dbReference type="SUPFAM" id="SSF82185">
    <property type="entry name" value="Histone H3 K4-specific methyltransferase SET7/9 N-terminal domain"/>
    <property type="match status" value="3"/>
</dbReference>
<name>A0A078AV90_STYLE</name>
<evidence type="ECO:0000313" key="4">
    <source>
        <dbReference type="Proteomes" id="UP000039865"/>
    </source>
</evidence>
<keyword evidence="4" id="KW-1185">Reference proteome</keyword>
<dbReference type="SMART" id="SM00698">
    <property type="entry name" value="MORN"/>
    <property type="match status" value="3"/>
</dbReference>
<dbReference type="CDD" id="cd00180">
    <property type="entry name" value="PKc"/>
    <property type="match status" value="1"/>
</dbReference>
<dbReference type="Pfam" id="PF00069">
    <property type="entry name" value="Pkinase"/>
    <property type="match status" value="1"/>
</dbReference>
<feature type="domain" description="Protein kinase" evidence="2">
    <location>
        <begin position="1"/>
        <end position="213"/>
    </location>
</feature>
<organism evidence="3 4">
    <name type="scientific">Stylonychia lemnae</name>
    <name type="common">Ciliate</name>
    <dbReference type="NCBI Taxonomy" id="5949"/>
    <lineage>
        <taxon>Eukaryota</taxon>
        <taxon>Sar</taxon>
        <taxon>Alveolata</taxon>
        <taxon>Ciliophora</taxon>
        <taxon>Intramacronucleata</taxon>
        <taxon>Spirotrichea</taxon>
        <taxon>Stichotrichia</taxon>
        <taxon>Sporadotrichida</taxon>
        <taxon>Oxytrichidae</taxon>
        <taxon>Stylonychinae</taxon>
        <taxon>Stylonychia</taxon>
    </lineage>
</organism>
<keyword evidence="3" id="KW-0808">Transferase</keyword>
<dbReference type="InParanoid" id="A0A078AV90"/>
<dbReference type="Proteomes" id="UP000039865">
    <property type="component" value="Unassembled WGS sequence"/>
</dbReference>
<dbReference type="SUPFAM" id="SSF56112">
    <property type="entry name" value="Protein kinase-like (PK-like)"/>
    <property type="match status" value="1"/>
</dbReference>
<evidence type="ECO:0000259" key="2">
    <source>
        <dbReference type="PROSITE" id="PS50011"/>
    </source>
</evidence>
<dbReference type="InterPro" id="IPR003409">
    <property type="entry name" value="MORN"/>
</dbReference>
<reference evidence="3 4" key="1">
    <citation type="submission" date="2014-06" db="EMBL/GenBank/DDBJ databases">
        <authorList>
            <person name="Swart Estienne"/>
        </authorList>
    </citation>
    <scope>NUCLEOTIDE SEQUENCE [LARGE SCALE GENOMIC DNA]</scope>
    <source>
        <strain evidence="3 4">130c</strain>
    </source>
</reference>
<dbReference type="GO" id="GO:0005634">
    <property type="term" value="C:nucleus"/>
    <property type="evidence" value="ECO:0007669"/>
    <property type="project" value="TreeGrafter"/>
</dbReference>
<dbReference type="EMBL" id="CCKQ01014532">
    <property type="protein sequence ID" value="CDW86305.1"/>
    <property type="molecule type" value="Genomic_DNA"/>
</dbReference>
<gene>
    <name evidence="3" type="primary">Contig16690.g17782</name>
    <name evidence="3" type="ORF">STYLEM_15399</name>
</gene>
<dbReference type="InterPro" id="IPR008271">
    <property type="entry name" value="Ser/Thr_kinase_AS"/>
</dbReference>
<dbReference type="PROSITE" id="PS00108">
    <property type="entry name" value="PROTEIN_KINASE_ST"/>
    <property type="match status" value="1"/>
</dbReference>
<dbReference type="PANTHER" id="PTHR44167:SF24">
    <property type="entry name" value="SERINE_THREONINE-PROTEIN KINASE CHK2"/>
    <property type="match status" value="1"/>
</dbReference>
<dbReference type="GO" id="GO:0004674">
    <property type="term" value="F:protein serine/threonine kinase activity"/>
    <property type="evidence" value="ECO:0007669"/>
    <property type="project" value="TreeGrafter"/>
</dbReference>
<keyword evidence="1" id="KW-0677">Repeat</keyword>
<dbReference type="SMART" id="SM00220">
    <property type="entry name" value="S_TKc"/>
    <property type="match status" value="1"/>
</dbReference>
<protein>
    <submittedName>
        <fullName evidence="3">Protein kinase domain containing protein</fullName>
    </submittedName>
</protein>
<evidence type="ECO:0000313" key="3">
    <source>
        <dbReference type="EMBL" id="CDW86305.1"/>
    </source>
</evidence>
<dbReference type="AlphaFoldDB" id="A0A078AV90"/>
<dbReference type="GO" id="GO:0005524">
    <property type="term" value="F:ATP binding"/>
    <property type="evidence" value="ECO:0007669"/>
    <property type="project" value="InterPro"/>
</dbReference>
<evidence type="ECO:0000256" key="1">
    <source>
        <dbReference type="ARBA" id="ARBA00022737"/>
    </source>
</evidence>
<proteinExistence type="predicted"/>
<dbReference type="InterPro" id="IPR000719">
    <property type="entry name" value="Prot_kinase_dom"/>
</dbReference>
<dbReference type="Pfam" id="PF02493">
    <property type="entry name" value="MORN"/>
    <property type="match status" value="3"/>
</dbReference>
<dbReference type="PANTHER" id="PTHR44167">
    <property type="entry name" value="OVARIAN-SPECIFIC SERINE/THREONINE-PROTEIN KINASE LOK-RELATED"/>
    <property type="match status" value="1"/>
</dbReference>
<dbReference type="GO" id="GO:0005737">
    <property type="term" value="C:cytoplasm"/>
    <property type="evidence" value="ECO:0007669"/>
    <property type="project" value="TreeGrafter"/>
</dbReference>
<dbReference type="InterPro" id="IPR011009">
    <property type="entry name" value="Kinase-like_dom_sf"/>
</dbReference>
<keyword evidence="3" id="KW-0418">Kinase</keyword>
<dbReference type="OrthoDB" id="10252171at2759"/>
<dbReference type="PROSITE" id="PS50011">
    <property type="entry name" value="PROTEIN_KINASE_DOM"/>
    <property type="match status" value="1"/>
</dbReference>
<dbReference type="Gene3D" id="2.20.110.10">
    <property type="entry name" value="Histone H3 K4-specific methyltransferase SET7/9 N-terminal domain"/>
    <property type="match status" value="3"/>
</dbReference>
<sequence length="566" mass="65719">MKIIKEKAEETHLNEVNVLINLDSPHVVSLEETFFNTSQQLVIVTELAYQSLRQTVREVRESPLDEEVILNYFIQICQGLFDMHSRKFIHGDLKPDNILIFLDQTVKLCDLGCAINKNQQKQNQKQFEGTGTRIYWAPEIRQTGATFESEIFTLGLVLHELMYGFLPSQDQIIFRSTVSSLYSNELNQLLLKLLQIDPLRRPTIFELLSDDLLFYHQQKRAFDLAEIQFEYEYSEIQVNWVYYQNKDQYFGQVHKDSQIPHGYGLKIKDNDLKIIGVWVNGLINGPFLVVYDQNKSKEGICIDGVPHGEVLYKEKRQGQIAENFTKQDDDMILAVRDNGKIISASEYKDCLPNGQVLIQHQDQIIFDGQYKNGKAYGKGMQITSNGCRYVGHFENDVKSGFGLYYYSNGNIHAGMWSNNEQNGFGNRRYNEGQIIRGQCINQKFTGQCTLLVLKETPRQSDEILMQINELSLKPIEEQLNPEALSKIFKFESPYHLKFSGDFVKDKFTGLGEMSNDKGEKWVGEFENFKQNGFCSYQKDDVVYFQGYWKDGQFVEETNFQNDYYRR</sequence>
<dbReference type="Gene3D" id="1.10.510.10">
    <property type="entry name" value="Transferase(Phosphotransferase) domain 1"/>
    <property type="match status" value="1"/>
</dbReference>
<accession>A0A078AV90</accession>
<dbReference type="GO" id="GO:0044773">
    <property type="term" value="P:mitotic DNA damage checkpoint signaling"/>
    <property type="evidence" value="ECO:0007669"/>
    <property type="project" value="TreeGrafter"/>
</dbReference>